<dbReference type="AlphaFoldDB" id="A0A0D8ZYU5"/>
<name>A0A0D8ZYU5_9CYAN</name>
<accession>A0A0D8ZYU5</accession>
<dbReference type="Proteomes" id="UP000032452">
    <property type="component" value="Unassembled WGS sequence"/>
</dbReference>
<organism evidence="2 3">
    <name type="scientific">Aliterella atlantica CENA595</name>
    <dbReference type="NCBI Taxonomy" id="1618023"/>
    <lineage>
        <taxon>Bacteria</taxon>
        <taxon>Bacillati</taxon>
        <taxon>Cyanobacteriota</taxon>
        <taxon>Cyanophyceae</taxon>
        <taxon>Chroococcidiopsidales</taxon>
        <taxon>Aliterellaceae</taxon>
        <taxon>Aliterella</taxon>
    </lineage>
</organism>
<proteinExistence type="predicted"/>
<dbReference type="STRING" id="1618023.UH38_07860"/>
<evidence type="ECO:0000313" key="3">
    <source>
        <dbReference type="Proteomes" id="UP000032452"/>
    </source>
</evidence>
<keyword evidence="1" id="KW-1133">Transmembrane helix</keyword>
<dbReference type="OrthoDB" id="532853at2"/>
<feature type="transmembrane region" description="Helical" evidence="1">
    <location>
        <begin position="40"/>
        <end position="58"/>
    </location>
</feature>
<keyword evidence="3" id="KW-1185">Reference proteome</keyword>
<sequence length="61" mass="6825">MSLLLLKLPVNWTIVAQTVKNTDLAGDVQRSFDHFVQTGQIWALLTGIIIGYLFRSLTSYG</sequence>
<protein>
    <submittedName>
        <fullName evidence="2">Uncharacterized protein</fullName>
    </submittedName>
</protein>
<evidence type="ECO:0000313" key="2">
    <source>
        <dbReference type="EMBL" id="KJH72376.1"/>
    </source>
</evidence>
<keyword evidence="1" id="KW-0812">Transmembrane</keyword>
<dbReference type="EMBL" id="JYON01000006">
    <property type="protein sequence ID" value="KJH72376.1"/>
    <property type="molecule type" value="Genomic_DNA"/>
</dbReference>
<comment type="caution">
    <text evidence="2">The sequence shown here is derived from an EMBL/GenBank/DDBJ whole genome shotgun (WGS) entry which is preliminary data.</text>
</comment>
<evidence type="ECO:0000256" key="1">
    <source>
        <dbReference type="SAM" id="Phobius"/>
    </source>
</evidence>
<reference evidence="2 3" key="1">
    <citation type="submission" date="2015-02" db="EMBL/GenBank/DDBJ databases">
        <title>Draft genome of a novel marine cyanobacterium (Chroococcales) isolated from South Atlantic Ocean.</title>
        <authorList>
            <person name="Rigonato J."/>
            <person name="Alvarenga D.O."/>
            <person name="Branco L.H."/>
            <person name="Varani A.M."/>
            <person name="Brandini F.P."/>
            <person name="Fiore M.F."/>
        </authorList>
    </citation>
    <scope>NUCLEOTIDE SEQUENCE [LARGE SCALE GENOMIC DNA]</scope>
    <source>
        <strain evidence="2 3">CENA595</strain>
    </source>
</reference>
<gene>
    <name evidence="2" type="ORF">UH38_07860</name>
</gene>
<dbReference type="PATRIC" id="fig|1618023.3.peg.3255"/>
<keyword evidence="1" id="KW-0472">Membrane</keyword>